<feature type="transmembrane region" description="Helical" evidence="1">
    <location>
        <begin position="45"/>
        <end position="64"/>
    </location>
</feature>
<keyword evidence="1" id="KW-1133">Transmembrane helix</keyword>
<dbReference type="InterPro" id="IPR035287">
    <property type="entry name" value="DUF5362"/>
</dbReference>
<accession>A0A1I1QQC6</accession>
<feature type="transmembrane region" description="Helical" evidence="1">
    <location>
        <begin position="21"/>
        <end position="39"/>
    </location>
</feature>
<name>A0A1I1QQC6_9GAMM</name>
<feature type="transmembrane region" description="Helical" evidence="1">
    <location>
        <begin position="85"/>
        <end position="107"/>
    </location>
</feature>
<keyword evidence="3" id="KW-1185">Reference proteome</keyword>
<dbReference type="OrthoDB" id="5953468at2"/>
<dbReference type="STRING" id="1123397.SAMN05660831_01229"/>
<dbReference type="RefSeq" id="WP_093427889.1">
    <property type="nucleotide sequence ID" value="NZ_FOMJ01000003.1"/>
</dbReference>
<keyword evidence="1" id="KW-0812">Transmembrane</keyword>
<evidence type="ECO:0000313" key="2">
    <source>
        <dbReference type="EMBL" id="SFD24311.1"/>
    </source>
</evidence>
<dbReference type="EMBL" id="FOMJ01000003">
    <property type="protein sequence ID" value="SFD24311.1"/>
    <property type="molecule type" value="Genomic_DNA"/>
</dbReference>
<evidence type="ECO:0008006" key="4">
    <source>
        <dbReference type="Google" id="ProtNLM"/>
    </source>
</evidence>
<proteinExistence type="predicted"/>
<organism evidence="2 3">
    <name type="scientific">Thiohalospira halophila DSM 15071</name>
    <dbReference type="NCBI Taxonomy" id="1123397"/>
    <lineage>
        <taxon>Bacteria</taxon>
        <taxon>Pseudomonadati</taxon>
        <taxon>Pseudomonadota</taxon>
        <taxon>Gammaproteobacteria</taxon>
        <taxon>Thiohalospirales</taxon>
        <taxon>Thiohalospiraceae</taxon>
        <taxon>Thiohalospira</taxon>
    </lineage>
</organism>
<protein>
    <recommendedName>
        <fullName evidence="4">Transmembrane protein</fullName>
    </recommendedName>
</protein>
<sequence>MSEQTPVVSAELVAPLYQARGWVRAAGVAIIFHGLLLGMTQIGLLLAWVPVWLGIVAFGIANAAESAHESDDPASVTLMNRRLRLFFQILAALAIVGLVFGFAFLVLGGGDGGMGPDRMPAPGAPPAQ</sequence>
<dbReference type="Proteomes" id="UP000198611">
    <property type="component" value="Unassembled WGS sequence"/>
</dbReference>
<reference evidence="2 3" key="1">
    <citation type="submission" date="2016-10" db="EMBL/GenBank/DDBJ databases">
        <authorList>
            <person name="de Groot N.N."/>
        </authorList>
    </citation>
    <scope>NUCLEOTIDE SEQUENCE [LARGE SCALE GENOMIC DNA]</scope>
    <source>
        <strain evidence="2 3">HL3</strain>
    </source>
</reference>
<keyword evidence="1" id="KW-0472">Membrane</keyword>
<evidence type="ECO:0000313" key="3">
    <source>
        <dbReference type="Proteomes" id="UP000198611"/>
    </source>
</evidence>
<evidence type="ECO:0000256" key="1">
    <source>
        <dbReference type="SAM" id="Phobius"/>
    </source>
</evidence>
<dbReference type="AlphaFoldDB" id="A0A1I1QQC6"/>
<gene>
    <name evidence="2" type="ORF">SAMN05660831_01229</name>
</gene>
<dbReference type="Pfam" id="PF17319">
    <property type="entry name" value="DUF5362"/>
    <property type="match status" value="1"/>
</dbReference>